<dbReference type="InterPro" id="IPR056497">
    <property type="entry name" value="HEAT_DAAF5"/>
</dbReference>
<dbReference type="GO" id="GO:0036158">
    <property type="term" value="P:outer dynein arm assembly"/>
    <property type="evidence" value="ECO:0007669"/>
    <property type="project" value="TreeGrafter"/>
</dbReference>
<dbReference type="EMBL" id="GFDL01007146">
    <property type="protein sequence ID" value="JAV27899.1"/>
    <property type="molecule type" value="Transcribed_RNA"/>
</dbReference>
<dbReference type="SUPFAM" id="SSF48371">
    <property type="entry name" value="ARM repeat"/>
    <property type="match status" value="1"/>
</dbReference>
<organism evidence="3">
    <name type="scientific">Culex tarsalis</name>
    <name type="common">Encephalitis mosquito</name>
    <dbReference type="NCBI Taxonomy" id="7177"/>
    <lineage>
        <taxon>Eukaryota</taxon>
        <taxon>Metazoa</taxon>
        <taxon>Ecdysozoa</taxon>
        <taxon>Arthropoda</taxon>
        <taxon>Hexapoda</taxon>
        <taxon>Insecta</taxon>
        <taxon>Pterygota</taxon>
        <taxon>Neoptera</taxon>
        <taxon>Endopterygota</taxon>
        <taxon>Diptera</taxon>
        <taxon>Nematocera</taxon>
        <taxon>Culicoidea</taxon>
        <taxon>Culicidae</taxon>
        <taxon>Culicinae</taxon>
        <taxon>Culicini</taxon>
        <taxon>Culex</taxon>
        <taxon>Culex</taxon>
    </lineage>
</organism>
<dbReference type="InterPro" id="IPR052623">
    <property type="entry name" value="DAAF5"/>
</dbReference>
<accession>A0A1Q3FK03</accession>
<reference evidence="3" key="1">
    <citation type="submission" date="2017-01" db="EMBL/GenBank/DDBJ databases">
        <title>A deep insight into the sialotranscriptome of adult male and female Cluex tarsalis mosquitoes.</title>
        <authorList>
            <person name="Ribeiro J.M."/>
            <person name="Moreira F."/>
            <person name="Bernard K.A."/>
            <person name="Calvo E."/>
        </authorList>
    </citation>
    <scope>NUCLEOTIDE SEQUENCE</scope>
    <source>
        <strain evidence="3">Kern County</strain>
        <tissue evidence="3">Salivary glands</tissue>
    </source>
</reference>
<dbReference type="GO" id="GO:0005737">
    <property type="term" value="C:cytoplasm"/>
    <property type="evidence" value="ECO:0007669"/>
    <property type="project" value="TreeGrafter"/>
</dbReference>
<evidence type="ECO:0000259" key="2">
    <source>
        <dbReference type="Pfam" id="PF25757"/>
    </source>
</evidence>
<feature type="domain" description="Dynein axonemal assembly factor 5 HEAT-repeat" evidence="1">
    <location>
        <begin position="315"/>
        <end position="480"/>
    </location>
</feature>
<feature type="domain" description="Dynein axonemal assembly factor 5 TPR repeats" evidence="2">
    <location>
        <begin position="17"/>
        <end position="304"/>
    </location>
</feature>
<protein>
    <submittedName>
        <fullName evidence="3">Putative dynein assembly factor 5 axonemal</fullName>
    </submittedName>
</protein>
<dbReference type="GO" id="GO:0003341">
    <property type="term" value="P:cilium movement"/>
    <property type="evidence" value="ECO:0007669"/>
    <property type="project" value="TreeGrafter"/>
</dbReference>
<dbReference type="PANTHER" id="PTHR16216:SF2">
    <property type="entry name" value="DYNEIN AXONEMAL ASSEMBLY FACTOR 5"/>
    <property type="match status" value="1"/>
</dbReference>
<dbReference type="AlphaFoldDB" id="A0A1Q3FK03"/>
<name>A0A1Q3FK03_CULTA</name>
<dbReference type="Pfam" id="PF24573">
    <property type="entry name" value="HEAT_DAAF5"/>
    <property type="match status" value="1"/>
</dbReference>
<dbReference type="InterPro" id="IPR011989">
    <property type="entry name" value="ARM-like"/>
</dbReference>
<sequence length="828" mass="92870">MPESDLKPLIESFCTNVQSPERMVRQRALKELLELVHKELPPEQAPSLFDETYLHILRCYADRFEMVRNLAITLVSELLAKLPPNDFYLGYIVPVVTRRLGQPETIEDSEEVRLQLLEQLEDIVRKYADPDGTRGDPLLKSYDSLVDILAKTLRDPFPAAQKKSCELVQVLAESTPSMHYRAEALVGPAGSALKHRHSANRIAAIEALGQLALHIHSNSDCAMRIIVDVSPLLMDSVPFVRRACGRVGCMMLVKLRDRYSLFSRILPLVLNCLTDDTPEVREDILARWKEAGELYYTENETELSKAKLIDKTPPNYPAEYERPTLPCRAIVQRSLAIVNLVLHEMEEWKEDIRLHATKLLKLVVLHAEKAFSTLFMETNPVLSKTCMDSDKEVAAEALRVAQLCGILLEYDTWSKHALVEFKKFHTLGHLRCLKAMYETSGLDKLKDLTKIAGLLTDSEICHQKREDYQTALLDFCDVLAADFNRIFVSNEIEGLANEKDRFKTENHLYTIILKVAAISFEDSILIRDRALQILTTLNRQPELLHSTHLVGVLATLDNLESANSDDAESIMLLAGIVFVCGFRPAYHRELCSTLAIALRHAIPQGQIKLFSSISIAMLRWSDTMAEVSGEDQLKLVRAFIEELIAPYLVWAAGRSAESIRAMATACLCSMSQGVDRLTFTTVLPAKLGTLVGLIDDNSIPTRAYALRTLLAMGPLDFEQLKPLAFAIMARLDDPSGEVRELAATCLGRLNLASESAADEASRWDDVLRQIVPTMFLHLENPELKLRKAILASLAQLLVHHRALIKGLANEVAAGCPYKKDLDEILAHQ</sequence>
<dbReference type="Pfam" id="PF25757">
    <property type="entry name" value="TPR_DNAAF5"/>
    <property type="match status" value="1"/>
</dbReference>
<dbReference type="InterPro" id="IPR016024">
    <property type="entry name" value="ARM-type_fold"/>
</dbReference>
<evidence type="ECO:0000313" key="3">
    <source>
        <dbReference type="EMBL" id="JAV27899.1"/>
    </source>
</evidence>
<dbReference type="GO" id="GO:0036159">
    <property type="term" value="P:inner dynein arm assembly"/>
    <property type="evidence" value="ECO:0007669"/>
    <property type="project" value="TreeGrafter"/>
</dbReference>
<dbReference type="Gene3D" id="1.25.10.10">
    <property type="entry name" value="Leucine-rich Repeat Variant"/>
    <property type="match status" value="2"/>
</dbReference>
<proteinExistence type="predicted"/>
<dbReference type="InterPro" id="IPR057978">
    <property type="entry name" value="TPR_DAAF5"/>
</dbReference>
<evidence type="ECO:0000259" key="1">
    <source>
        <dbReference type="Pfam" id="PF24573"/>
    </source>
</evidence>
<dbReference type="GO" id="GO:0045505">
    <property type="term" value="F:dynein intermediate chain binding"/>
    <property type="evidence" value="ECO:0007669"/>
    <property type="project" value="TreeGrafter"/>
</dbReference>
<dbReference type="PANTHER" id="PTHR16216">
    <property type="entry name" value="DYNEIN ASSEMBLY FACTOR 5, AXONEMAL"/>
    <property type="match status" value="1"/>
</dbReference>